<dbReference type="Pfam" id="PF07859">
    <property type="entry name" value="Abhydrolase_3"/>
    <property type="match status" value="1"/>
</dbReference>
<organism evidence="3">
    <name type="scientific">Saccharolobus solfataricus (strain 98/2)</name>
    <name type="common">Sulfolobus solfataricus</name>
    <dbReference type="NCBI Taxonomy" id="555311"/>
    <lineage>
        <taxon>Archaea</taxon>
        <taxon>Thermoproteota</taxon>
        <taxon>Thermoprotei</taxon>
        <taxon>Sulfolobales</taxon>
        <taxon>Sulfolobaceae</taxon>
        <taxon>Saccharolobus</taxon>
    </lineage>
</organism>
<sequence>MPLDPEVRKFLDYFYKANILDFTKYSLQEVREKLNKLLAEATPKDSVYKIEDRKIKGLETEIPIRIYYPDNKRDHPIILHFHGGAWILGSIETEDSVSRILANSCNCIVISVNYRLAPEHKFPAAVTDCFDSIKWTYENAESIGGHPNRIAVFGISAGGNLAAATSILSRDQGIKLRAQALVVPFVYLDLASTSMTEYRKGYFLDINVPIDYGIMMYIRDEKDLLNPMFVPLIAEDLSNLPQAIIVTAEYDPLRDQGEAYAKRLMEAGVLTLSFRVNGMVHGFLGSPNISRLVSVMVGSALKDILMRG</sequence>
<dbReference type="EMBL" id="CP001800">
    <property type="protein sequence ID" value="ACX90616.1"/>
    <property type="molecule type" value="Genomic_DNA"/>
</dbReference>
<gene>
    <name evidence="3" type="ordered locus">Ssol_0324</name>
</gene>
<dbReference type="SUPFAM" id="SSF53474">
    <property type="entry name" value="alpha/beta-Hydrolases"/>
    <property type="match status" value="1"/>
</dbReference>
<dbReference type="HOGENOM" id="CLU_012494_6_4_2"/>
<dbReference type="InterPro" id="IPR013094">
    <property type="entry name" value="AB_hydrolase_3"/>
</dbReference>
<protein>
    <submittedName>
        <fullName evidence="3">Alpha/beta hydrolase fold-3 domain protein</fullName>
    </submittedName>
</protein>
<dbReference type="GO" id="GO:0016787">
    <property type="term" value="F:hydrolase activity"/>
    <property type="evidence" value="ECO:0007669"/>
    <property type="project" value="UniProtKB-KW"/>
</dbReference>
<dbReference type="InterPro" id="IPR050300">
    <property type="entry name" value="GDXG_lipolytic_enzyme"/>
</dbReference>
<dbReference type="AlphaFoldDB" id="D0KN81"/>
<dbReference type="PANTHER" id="PTHR48081">
    <property type="entry name" value="AB HYDROLASE SUPERFAMILY PROTEIN C4A8.06C"/>
    <property type="match status" value="1"/>
</dbReference>
<evidence type="ECO:0000256" key="1">
    <source>
        <dbReference type="ARBA" id="ARBA00022801"/>
    </source>
</evidence>
<feature type="domain" description="Alpha/beta hydrolase fold-3" evidence="2">
    <location>
        <begin position="78"/>
        <end position="284"/>
    </location>
</feature>
<proteinExistence type="predicted"/>
<evidence type="ECO:0000259" key="2">
    <source>
        <dbReference type="Pfam" id="PF07859"/>
    </source>
</evidence>
<dbReference type="Gene3D" id="3.40.50.1820">
    <property type="entry name" value="alpha/beta hydrolase"/>
    <property type="match status" value="1"/>
</dbReference>
<name>D0KN81_SACS9</name>
<reference evidence="3" key="1">
    <citation type="submission" date="2009-10" db="EMBL/GenBank/DDBJ databases">
        <title>Complete sequence of Sulfolobus solfataricus 98/2.</title>
        <authorList>
            <consortium name="US DOE Joint Genome Institute"/>
            <person name="Lucas S."/>
            <person name="Copeland A."/>
            <person name="Lapidus A."/>
            <person name="Glavina del Rio T."/>
            <person name="Tice H."/>
            <person name="Bruce D."/>
            <person name="Goodwin L."/>
            <person name="Pitluck S."/>
            <person name="Munk A.C."/>
            <person name="Brettin T."/>
            <person name="Detter J.C."/>
            <person name="Han C."/>
            <person name="Tapia R."/>
            <person name="Larimer F."/>
            <person name="Land M."/>
            <person name="Hauser L."/>
            <person name="Kyrpides N."/>
            <person name="Ovchinnikova G."/>
            <person name="Mead D."/>
        </authorList>
    </citation>
    <scope>NUCLEOTIDE SEQUENCE [LARGE SCALE GENOMIC DNA]</scope>
    <source>
        <strain evidence="3">98/2</strain>
    </source>
</reference>
<dbReference type="PANTHER" id="PTHR48081:SF8">
    <property type="entry name" value="ALPHA_BETA HYDROLASE FOLD-3 DOMAIN-CONTAINING PROTEIN-RELATED"/>
    <property type="match status" value="1"/>
</dbReference>
<dbReference type="KEGG" id="sol:Ssol_0324"/>
<dbReference type="FunFam" id="3.40.50.1820:FF:000089">
    <property type="entry name" value="Alpha/beta hydrolase"/>
    <property type="match status" value="1"/>
</dbReference>
<accession>D0KN81</accession>
<keyword evidence="1 3" id="KW-0378">Hydrolase</keyword>
<evidence type="ECO:0000313" key="3">
    <source>
        <dbReference type="EMBL" id="ACX90616.1"/>
    </source>
</evidence>
<dbReference type="InterPro" id="IPR029058">
    <property type="entry name" value="AB_hydrolase_fold"/>
</dbReference>